<feature type="non-terminal residue" evidence="1">
    <location>
        <position position="1"/>
    </location>
</feature>
<accession>X0YFM4</accession>
<evidence type="ECO:0000313" key="1">
    <source>
        <dbReference type="EMBL" id="GAG45997.1"/>
    </source>
</evidence>
<proteinExistence type="predicted"/>
<dbReference type="AlphaFoldDB" id="X0YFM4"/>
<name>X0YFM4_9ZZZZ</name>
<dbReference type="EMBL" id="BARS01056812">
    <property type="protein sequence ID" value="GAG45997.1"/>
    <property type="molecule type" value="Genomic_DNA"/>
</dbReference>
<sequence length="163" mass="18544">EDRVIYGDLRLETVVDKNKLLDMALKISGEKLPAHRRGKVLRILSLNEKDVIRGLGVWLELLDGGYPSSLDPKVAIKQADSLLAAKSGSIKQANKEKKKEIEEKAYDIFFASAFYDKLVREKKDVAYYGDKITVEDSGKVLMRWKVPDDQYRVVFGNLTRKNV</sequence>
<gene>
    <name evidence="1" type="ORF">S01H1_83537</name>
</gene>
<protein>
    <submittedName>
        <fullName evidence="1">Uncharacterized protein</fullName>
    </submittedName>
</protein>
<comment type="caution">
    <text evidence="1">The sequence shown here is derived from an EMBL/GenBank/DDBJ whole genome shotgun (WGS) entry which is preliminary data.</text>
</comment>
<reference evidence="1" key="1">
    <citation type="journal article" date="2014" name="Front. Microbiol.">
        <title>High frequency of phylogenetically diverse reductive dehalogenase-homologous genes in deep subseafloor sedimentary metagenomes.</title>
        <authorList>
            <person name="Kawai M."/>
            <person name="Futagami T."/>
            <person name="Toyoda A."/>
            <person name="Takaki Y."/>
            <person name="Nishi S."/>
            <person name="Hori S."/>
            <person name="Arai W."/>
            <person name="Tsubouchi T."/>
            <person name="Morono Y."/>
            <person name="Uchiyama I."/>
            <person name="Ito T."/>
            <person name="Fujiyama A."/>
            <person name="Inagaki F."/>
            <person name="Takami H."/>
        </authorList>
    </citation>
    <scope>NUCLEOTIDE SEQUENCE</scope>
    <source>
        <strain evidence="1">Expedition CK06-06</strain>
    </source>
</reference>
<feature type="non-terminal residue" evidence="1">
    <location>
        <position position="163"/>
    </location>
</feature>
<organism evidence="1">
    <name type="scientific">marine sediment metagenome</name>
    <dbReference type="NCBI Taxonomy" id="412755"/>
    <lineage>
        <taxon>unclassified sequences</taxon>
        <taxon>metagenomes</taxon>
        <taxon>ecological metagenomes</taxon>
    </lineage>
</organism>